<keyword evidence="2" id="KW-0393">Immunoglobulin domain</keyword>
<dbReference type="InterPro" id="IPR003599">
    <property type="entry name" value="Ig_sub"/>
</dbReference>
<keyword evidence="1" id="KW-1015">Disulfide bond</keyword>
<dbReference type="GO" id="GO:0098632">
    <property type="term" value="F:cell-cell adhesion mediator activity"/>
    <property type="evidence" value="ECO:0007669"/>
    <property type="project" value="TreeGrafter"/>
</dbReference>
<dbReference type="GO" id="GO:0070593">
    <property type="term" value="P:dendrite self-avoidance"/>
    <property type="evidence" value="ECO:0007669"/>
    <property type="project" value="TreeGrafter"/>
</dbReference>
<dbReference type="SMART" id="SM00409">
    <property type="entry name" value="IG"/>
    <property type="match status" value="2"/>
</dbReference>
<evidence type="ECO:0000256" key="3">
    <source>
        <dbReference type="SAM" id="SignalP"/>
    </source>
</evidence>
<sequence>MRAIICSFIYLLLVSCYSSLNANIQDAPKIQKFQFPDKLEVNEKVGVICMLRSGKPPYTFRWLKDSKELNSGNGVIIQTGERLSNLLIDPITHASAGNYTCLVKNSAGIDSFSSILTVTASPSWNEEPFDVETVVGEKVSVKCTASGYPNPRVEWIKKGDATFFQKRDQFSLWNGTLLFNPISSGDDGEYVCSASNGIGESLVKKITILIHGKEVR</sequence>
<dbReference type="EMBL" id="BMAV01016073">
    <property type="protein sequence ID" value="GFY66507.1"/>
    <property type="molecule type" value="Genomic_DNA"/>
</dbReference>
<dbReference type="InterPro" id="IPR013098">
    <property type="entry name" value="Ig_I-set"/>
</dbReference>
<accession>A0A8X6MHK5</accession>
<dbReference type="GO" id="GO:0007411">
    <property type="term" value="P:axon guidance"/>
    <property type="evidence" value="ECO:0007669"/>
    <property type="project" value="TreeGrafter"/>
</dbReference>
<keyword evidence="3" id="KW-0732">Signal</keyword>
<keyword evidence="7" id="KW-1185">Reference proteome</keyword>
<organism evidence="5 7">
    <name type="scientific">Trichonephila inaurata madagascariensis</name>
    <dbReference type="NCBI Taxonomy" id="2747483"/>
    <lineage>
        <taxon>Eukaryota</taxon>
        <taxon>Metazoa</taxon>
        <taxon>Ecdysozoa</taxon>
        <taxon>Arthropoda</taxon>
        <taxon>Chelicerata</taxon>
        <taxon>Arachnida</taxon>
        <taxon>Araneae</taxon>
        <taxon>Araneomorphae</taxon>
        <taxon>Entelegynae</taxon>
        <taxon>Araneoidea</taxon>
        <taxon>Nephilidae</taxon>
        <taxon>Trichonephila</taxon>
        <taxon>Trichonephila inaurata</taxon>
    </lineage>
</organism>
<evidence type="ECO:0000256" key="2">
    <source>
        <dbReference type="ARBA" id="ARBA00023319"/>
    </source>
</evidence>
<dbReference type="Proteomes" id="UP000886998">
    <property type="component" value="Unassembled WGS sequence"/>
</dbReference>
<dbReference type="InterPro" id="IPR007110">
    <property type="entry name" value="Ig-like_dom"/>
</dbReference>
<reference evidence="5" key="1">
    <citation type="submission" date="2020-08" db="EMBL/GenBank/DDBJ databases">
        <title>Multicomponent nature underlies the extraordinary mechanical properties of spider dragline silk.</title>
        <authorList>
            <person name="Kono N."/>
            <person name="Nakamura H."/>
            <person name="Mori M."/>
            <person name="Yoshida Y."/>
            <person name="Ohtoshi R."/>
            <person name="Malay A.D."/>
            <person name="Moran D.A.P."/>
            <person name="Tomita M."/>
            <person name="Numata K."/>
            <person name="Arakawa K."/>
        </authorList>
    </citation>
    <scope>NUCLEOTIDE SEQUENCE</scope>
</reference>
<dbReference type="Pfam" id="PF13927">
    <property type="entry name" value="Ig_3"/>
    <property type="match status" value="1"/>
</dbReference>
<evidence type="ECO:0000313" key="7">
    <source>
        <dbReference type="Proteomes" id="UP000886998"/>
    </source>
</evidence>
<comment type="caution">
    <text evidence="5">The sequence shown here is derived from an EMBL/GenBank/DDBJ whole genome shotgun (WGS) entry which is preliminary data.</text>
</comment>
<dbReference type="EMBL" id="BMAV01026680">
    <property type="protein sequence ID" value="GFS52417.1"/>
    <property type="molecule type" value="Genomic_DNA"/>
</dbReference>
<dbReference type="GO" id="GO:0005886">
    <property type="term" value="C:plasma membrane"/>
    <property type="evidence" value="ECO:0007669"/>
    <property type="project" value="TreeGrafter"/>
</dbReference>
<dbReference type="FunFam" id="2.60.40.10:FF:000333">
    <property type="entry name" value="Down syndrome cell adhesion molecule"/>
    <property type="match status" value="1"/>
</dbReference>
<evidence type="ECO:0000259" key="4">
    <source>
        <dbReference type="PROSITE" id="PS50835"/>
    </source>
</evidence>
<protein>
    <submittedName>
        <fullName evidence="5">Down syndrome cell adhesion molecule</fullName>
    </submittedName>
</protein>
<dbReference type="GO" id="GO:0030424">
    <property type="term" value="C:axon"/>
    <property type="evidence" value="ECO:0007669"/>
    <property type="project" value="TreeGrafter"/>
</dbReference>
<name>A0A8X6MHK5_9ARAC</name>
<dbReference type="PANTHER" id="PTHR10075:SF101">
    <property type="entry name" value="ZWEI IG DOMAIN PROTEIN ZIG-3"/>
    <property type="match status" value="1"/>
</dbReference>
<dbReference type="OrthoDB" id="6436614at2759"/>
<proteinExistence type="predicted"/>
<feature type="chain" id="PRO_5036596926" evidence="3">
    <location>
        <begin position="23"/>
        <end position="216"/>
    </location>
</feature>
<dbReference type="PANTHER" id="PTHR10075">
    <property type="entry name" value="BASIGIN RELATED"/>
    <property type="match status" value="1"/>
</dbReference>
<dbReference type="SMART" id="SM00408">
    <property type="entry name" value="IGc2"/>
    <property type="match status" value="2"/>
</dbReference>
<dbReference type="InterPro" id="IPR036179">
    <property type="entry name" value="Ig-like_dom_sf"/>
</dbReference>
<evidence type="ECO:0000313" key="6">
    <source>
        <dbReference type="EMBL" id="GFY66507.1"/>
    </source>
</evidence>
<feature type="signal peptide" evidence="3">
    <location>
        <begin position="1"/>
        <end position="22"/>
    </location>
</feature>
<dbReference type="InterPro" id="IPR003598">
    <property type="entry name" value="Ig_sub2"/>
</dbReference>
<dbReference type="Gene3D" id="2.60.40.10">
    <property type="entry name" value="Immunoglobulins"/>
    <property type="match status" value="2"/>
</dbReference>
<dbReference type="PROSITE" id="PS50835">
    <property type="entry name" value="IG_LIKE"/>
    <property type="match status" value="2"/>
</dbReference>
<dbReference type="PROSITE" id="PS51257">
    <property type="entry name" value="PROKAR_LIPOPROTEIN"/>
    <property type="match status" value="1"/>
</dbReference>
<gene>
    <name evidence="5" type="primary">NCL1_51946</name>
    <name evidence="5" type="ORF">TNIN_114981</name>
    <name evidence="6" type="ORF">TNIN_402141</name>
</gene>
<evidence type="ECO:0000313" key="5">
    <source>
        <dbReference type="EMBL" id="GFS52417.1"/>
    </source>
</evidence>
<feature type="domain" description="Ig-like" evidence="4">
    <location>
        <begin position="28"/>
        <end position="117"/>
    </location>
</feature>
<dbReference type="FunFam" id="2.60.40.10:FF:000032">
    <property type="entry name" value="palladin isoform X1"/>
    <property type="match status" value="1"/>
</dbReference>
<dbReference type="SUPFAM" id="SSF48726">
    <property type="entry name" value="Immunoglobulin"/>
    <property type="match status" value="2"/>
</dbReference>
<dbReference type="Pfam" id="PF07679">
    <property type="entry name" value="I-set"/>
    <property type="match status" value="1"/>
</dbReference>
<dbReference type="InterPro" id="IPR013783">
    <property type="entry name" value="Ig-like_fold"/>
</dbReference>
<dbReference type="AlphaFoldDB" id="A0A8X6MHK5"/>
<feature type="domain" description="Ig-like" evidence="4">
    <location>
        <begin position="122"/>
        <end position="207"/>
    </location>
</feature>
<evidence type="ECO:0000256" key="1">
    <source>
        <dbReference type="ARBA" id="ARBA00023157"/>
    </source>
</evidence>
<dbReference type="GO" id="GO:0007156">
    <property type="term" value="P:homophilic cell adhesion via plasma membrane adhesion molecules"/>
    <property type="evidence" value="ECO:0007669"/>
    <property type="project" value="TreeGrafter"/>
</dbReference>